<feature type="transmembrane region" description="Helical" evidence="7">
    <location>
        <begin position="15"/>
        <end position="33"/>
    </location>
</feature>
<dbReference type="GO" id="GO:0017038">
    <property type="term" value="P:protein import"/>
    <property type="evidence" value="ECO:0007669"/>
    <property type="project" value="TreeGrafter"/>
</dbReference>
<evidence type="ECO:0000256" key="7">
    <source>
        <dbReference type="SAM" id="Phobius"/>
    </source>
</evidence>
<evidence type="ECO:0000256" key="2">
    <source>
        <dbReference type="ARBA" id="ARBA00022475"/>
    </source>
</evidence>
<keyword evidence="2" id="KW-1003">Cell membrane</keyword>
<accession>A0A1T4VS44</accession>
<dbReference type="Pfam" id="PF01618">
    <property type="entry name" value="MotA_ExbB"/>
    <property type="match status" value="1"/>
</dbReference>
<dbReference type="GO" id="GO:0005886">
    <property type="term" value="C:plasma membrane"/>
    <property type="evidence" value="ECO:0007669"/>
    <property type="project" value="UniProtKB-SubCell"/>
</dbReference>
<dbReference type="RefSeq" id="WP_078684172.1">
    <property type="nucleotide sequence ID" value="NZ_FUYA01000002.1"/>
</dbReference>
<proteinExistence type="inferred from homology"/>
<keyword evidence="6" id="KW-0813">Transport</keyword>
<feature type="domain" description="MotA/TolQ/ExbB proton channel" evidence="8">
    <location>
        <begin position="84"/>
        <end position="178"/>
    </location>
</feature>
<dbReference type="PANTHER" id="PTHR30625">
    <property type="entry name" value="PROTEIN TOLQ"/>
    <property type="match status" value="1"/>
</dbReference>
<keyword evidence="6" id="KW-0653">Protein transport</keyword>
<dbReference type="InterPro" id="IPR050790">
    <property type="entry name" value="ExbB/TolQ_transport"/>
</dbReference>
<dbReference type="OrthoDB" id="9809716at2"/>
<evidence type="ECO:0000256" key="1">
    <source>
        <dbReference type="ARBA" id="ARBA00004651"/>
    </source>
</evidence>
<feature type="transmembrane region" description="Helical" evidence="7">
    <location>
        <begin position="101"/>
        <end position="121"/>
    </location>
</feature>
<dbReference type="STRING" id="1121442.SAMN02745702_00869"/>
<keyword evidence="3 7" id="KW-0812">Transmembrane</keyword>
<organism evidence="9 10">
    <name type="scientific">Desulfobaculum bizertense DSM 18034</name>
    <dbReference type="NCBI Taxonomy" id="1121442"/>
    <lineage>
        <taxon>Bacteria</taxon>
        <taxon>Pseudomonadati</taxon>
        <taxon>Thermodesulfobacteriota</taxon>
        <taxon>Desulfovibrionia</taxon>
        <taxon>Desulfovibrionales</taxon>
        <taxon>Desulfovibrionaceae</taxon>
        <taxon>Desulfobaculum</taxon>
    </lineage>
</organism>
<evidence type="ECO:0000313" key="10">
    <source>
        <dbReference type="Proteomes" id="UP000189733"/>
    </source>
</evidence>
<name>A0A1T4VS44_9BACT</name>
<dbReference type="AlphaFoldDB" id="A0A1T4VS44"/>
<evidence type="ECO:0000259" key="8">
    <source>
        <dbReference type="Pfam" id="PF01618"/>
    </source>
</evidence>
<dbReference type="PANTHER" id="PTHR30625:SF11">
    <property type="entry name" value="MOTA_TOLQ_EXBB PROTON CHANNEL DOMAIN-CONTAINING PROTEIN"/>
    <property type="match status" value="1"/>
</dbReference>
<gene>
    <name evidence="9" type="ORF">SAMN02745702_00869</name>
</gene>
<evidence type="ECO:0000256" key="3">
    <source>
        <dbReference type="ARBA" id="ARBA00022692"/>
    </source>
</evidence>
<evidence type="ECO:0000256" key="4">
    <source>
        <dbReference type="ARBA" id="ARBA00022989"/>
    </source>
</evidence>
<feature type="transmembrane region" description="Helical" evidence="7">
    <location>
        <begin position="141"/>
        <end position="167"/>
    </location>
</feature>
<evidence type="ECO:0000256" key="6">
    <source>
        <dbReference type="RuleBase" id="RU004057"/>
    </source>
</evidence>
<protein>
    <submittedName>
        <fullName evidence="9">Outer membrane transport energization protein ExbB</fullName>
    </submittedName>
</protein>
<keyword evidence="4 7" id="KW-1133">Transmembrane helix</keyword>
<dbReference type="Proteomes" id="UP000189733">
    <property type="component" value="Unassembled WGS sequence"/>
</dbReference>
<dbReference type="EMBL" id="FUYA01000002">
    <property type="protein sequence ID" value="SKA67675.1"/>
    <property type="molecule type" value="Genomic_DNA"/>
</dbReference>
<comment type="similarity">
    <text evidence="6">Belongs to the exbB/tolQ family.</text>
</comment>
<reference evidence="9 10" key="1">
    <citation type="submission" date="2017-02" db="EMBL/GenBank/DDBJ databases">
        <authorList>
            <person name="Peterson S.W."/>
        </authorList>
    </citation>
    <scope>NUCLEOTIDE SEQUENCE [LARGE SCALE GENOMIC DNA]</scope>
    <source>
        <strain evidence="9 10">DSM 18034</strain>
    </source>
</reference>
<keyword evidence="10" id="KW-1185">Reference proteome</keyword>
<sequence>MSYLTQILHHLAEGGGVMLPILLLSLVMWWLVFMKVREFYPLLHKERPVQDVLEKRGSGWQHSLAHDYLRSRSGSEELDLELSRVLVDRHAGRISKGIPTILVLAAVAPLLGLLGTVSGMIDTFDVIAEFGTGNAKGLAGGISQALITTQSGLMVAVPGMVAGGILFRMALKLRRKMEIFLSRVERAISSEVAV</sequence>
<evidence type="ECO:0000256" key="5">
    <source>
        <dbReference type="ARBA" id="ARBA00023136"/>
    </source>
</evidence>
<dbReference type="InterPro" id="IPR002898">
    <property type="entry name" value="MotA_ExbB_proton_chnl"/>
</dbReference>
<keyword evidence="5 7" id="KW-0472">Membrane</keyword>
<evidence type="ECO:0000313" key="9">
    <source>
        <dbReference type="EMBL" id="SKA67675.1"/>
    </source>
</evidence>
<comment type="subcellular location">
    <subcellularLocation>
        <location evidence="1">Cell membrane</location>
        <topology evidence="1">Multi-pass membrane protein</topology>
    </subcellularLocation>
    <subcellularLocation>
        <location evidence="6">Membrane</location>
        <topology evidence="6">Multi-pass membrane protein</topology>
    </subcellularLocation>
</comment>